<evidence type="ECO:0000313" key="3">
    <source>
        <dbReference type="Proteomes" id="UP000030980"/>
    </source>
</evidence>
<keyword evidence="3" id="KW-1185">Reference proteome</keyword>
<feature type="chain" id="PRO_5002081155" evidence="1">
    <location>
        <begin position="25"/>
        <end position="233"/>
    </location>
</feature>
<feature type="signal peptide" evidence="1">
    <location>
        <begin position="1"/>
        <end position="24"/>
    </location>
</feature>
<comment type="caution">
    <text evidence="2">The sequence shown here is derived from an EMBL/GenBank/DDBJ whole genome shotgun (WGS) entry which is preliminary data.</text>
</comment>
<dbReference type="STRING" id="706570.PT85_13935"/>
<reference evidence="2 3" key="1">
    <citation type="submission" date="2014-11" db="EMBL/GenBank/DDBJ databases">
        <title>Genome sequence of Pseudomonas tuomuerensis JCM 14085.</title>
        <authorList>
            <person name="Shin S.-K."/>
            <person name="Yi H."/>
        </authorList>
    </citation>
    <scope>NUCLEOTIDE SEQUENCE [LARGE SCALE GENOMIC DNA]</scope>
    <source>
        <strain evidence="2 3">JCM 14085</strain>
    </source>
</reference>
<evidence type="ECO:0000256" key="1">
    <source>
        <dbReference type="SAM" id="SignalP"/>
    </source>
</evidence>
<dbReference type="AlphaFoldDB" id="A0A0B3BY60"/>
<protein>
    <submittedName>
        <fullName evidence="2">Conserved protein, ly exported</fullName>
    </submittedName>
</protein>
<keyword evidence="1" id="KW-0732">Signal</keyword>
<sequence length="233" mass="25883">MCLPRPLAMVLCCELIILGQPALAQNQTERASTTTHSQALTLDESKQARDWGLQDEEWTRYRELMRGPLGIHSPGLDPLTALGIEARTDEERRHYAELQVQAEARRVEKLLTYQRAYDEAWQRLAPDLLRISPAAEPVPARLAVFVSAQCPTCAQQVRRLQAAGSAFDLYLVGSGGDDARLRAWAQAAGVDPVKVRAGHITLNHDAGRWLLLGQPGELPAVLRQVAGQWRRQP</sequence>
<gene>
    <name evidence="2" type="ORF">PT85_13935</name>
</gene>
<dbReference type="OrthoDB" id="8442378at2"/>
<accession>A0A0B3BY60</accession>
<evidence type="ECO:0000313" key="2">
    <source>
        <dbReference type="EMBL" id="KHO64312.1"/>
    </source>
</evidence>
<organism evidence="2 3">
    <name type="scientific">Pseudomonas flexibilis</name>
    <dbReference type="NCBI Taxonomy" id="706570"/>
    <lineage>
        <taxon>Bacteria</taxon>
        <taxon>Pseudomonadati</taxon>
        <taxon>Pseudomonadota</taxon>
        <taxon>Gammaproteobacteria</taxon>
        <taxon>Pseudomonadales</taxon>
        <taxon>Pseudomonadaceae</taxon>
        <taxon>Pseudomonas</taxon>
    </lineage>
</organism>
<proteinExistence type="predicted"/>
<dbReference type="RefSeq" id="WP_039606986.1">
    <property type="nucleotide sequence ID" value="NZ_FMUP01000003.1"/>
</dbReference>
<dbReference type="Proteomes" id="UP000030980">
    <property type="component" value="Unassembled WGS sequence"/>
</dbReference>
<dbReference type="InterPro" id="IPR022293">
    <property type="entry name" value="Integrating-conj_element"/>
</dbReference>
<name>A0A0B3BY60_9PSED</name>
<dbReference type="EMBL" id="JTAK01000005">
    <property type="protein sequence ID" value="KHO64312.1"/>
    <property type="molecule type" value="Genomic_DNA"/>
</dbReference>
<dbReference type="NCBIfam" id="TIGR03759">
    <property type="entry name" value="conj_TIGR03759"/>
    <property type="match status" value="1"/>
</dbReference>